<dbReference type="Gene3D" id="3.10.450.50">
    <property type="match status" value="1"/>
</dbReference>
<dbReference type="EMBL" id="JADBEF010000001">
    <property type="protein sequence ID" value="MBE1563999.1"/>
    <property type="molecule type" value="Genomic_DNA"/>
</dbReference>
<dbReference type="SUPFAM" id="SSF54427">
    <property type="entry name" value="NTF2-like"/>
    <property type="match status" value="1"/>
</dbReference>
<sequence>MIEVDAAAVLRGHVDSFNARDLDALMAGFTDDALWVTGSSVARGRGELTELFSGAMEGLLPTLTIQNLLAAGDQAACQMTETLTVAGEERTFSIAGFYRLRDGRIESAKIYREGRAEIG</sequence>
<dbReference type="Proteomes" id="UP000661607">
    <property type="component" value="Unassembled WGS sequence"/>
</dbReference>
<gene>
    <name evidence="2" type="ORF">H4W81_006778</name>
</gene>
<feature type="domain" description="SnoaL-like" evidence="1">
    <location>
        <begin position="11"/>
        <end position="106"/>
    </location>
</feature>
<dbReference type="RefSeq" id="WP_192778458.1">
    <property type="nucleotide sequence ID" value="NZ_BAAASY010000028.1"/>
</dbReference>
<dbReference type="InterPro" id="IPR037401">
    <property type="entry name" value="SnoaL-like"/>
</dbReference>
<name>A0ABR9KPP7_9ACTN</name>
<protein>
    <recommendedName>
        <fullName evidence="1">SnoaL-like domain-containing protein</fullName>
    </recommendedName>
</protein>
<evidence type="ECO:0000313" key="3">
    <source>
        <dbReference type="Proteomes" id="UP000661607"/>
    </source>
</evidence>
<proteinExistence type="predicted"/>
<accession>A0ABR9KPP7</accession>
<comment type="caution">
    <text evidence="2">The sequence shown here is derived from an EMBL/GenBank/DDBJ whole genome shotgun (WGS) entry which is preliminary data.</text>
</comment>
<organism evidence="2 3">
    <name type="scientific">Nonomuraea africana</name>
    <dbReference type="NCBI Taxonomy" id="46171"/>
    <lineage>
        <taxon>Bacteria</taxon>
        <taxon>Bacillati</taxon>
        <taxon>Actinomycetota</taxon>
        <taxon>Actinomycetes</taxon>
        <taxon>Streptosporangiales</taxon>
        <taxon>Streptosporangiaceae</taxon>
        <taxon>Nonomuraea</taxon>
    </lineage>
</organism>
<keyword evidence="3" id="KW-1185">Reference proteome</keyword>
<evidence type="ECO:0000259" key="1">
    <source>
        <dbReference type="Pfam" id="PF12680"/>
    </source>
</evidence>
<reference evidence="2 3" key="1">
    <citation type="submission" date="2020-10" db="EMBL/GenBank/DDBJ databases">
        <title>Sequencing the genomes of 1000 actinobacteria strains.</title>
        <authorList>
            <person name="Klenk H.-P."/>
        </authorList>
    </citation>
    <scope>NUCLEOTIDE SEQUENCE [LARGE SCALE GENOMIC DNA]</scope>
    <source>
        <strain evidence="2 3">DSM 43748</strain>
    </source>
</reference>
<dbReference type="Pfam" id="PF12680">
    <property type="entry name" value="SnoaL_2"/>
    <property type="match status" value="1"/>
</dbReference>
<dbReference type="InterPro" id="IPR032710">
    <property type="entry name" value="NTF2-like_dom_sf"/>
</dbReference>
<evidence type="ECO:0000313" key="2">
    <source>
        <dbReference type="EMBL" id="MBE1563999.1"/>
    </source>
</evidence>